<evidence type="ECO:0000256" key="1">
    <source>
        <dbReference type="SAM" id="Phobius"/>
    </source>
</evidence>
<sequence length="238" mass="24966">MTNPGDALERRSFLRHAVLAGGAVLAGVPILGCASSPPRPPGPAPAGRPARSGSAAKSVLLAYFSRAGENYHYGGRRNLRVGNTEVLAQMISRRIGCDVHRIEPADPYPGDYEETVARNVREQDAGARPAIAGPLPSIDRYDTVLVGSPIWNVRAPMIMSTFTEGLDLRGKTVVPFTTHAMSGLGTTARDYAATCPGATIADGLAVRGEEVNDAGAAVEAWLRHLRLLAAPPGAPPVS</sequence>
<feature type="transmembrane region" description="Helical" evidence="1">
    <location>
        <begin position="12"/>
        <end position="32"/>
    </location>
</feature>
<evidence type="ECO:0000313" key="4">
    <source>
        <dbReference type="Proteomes" id="UP000236732"/>
    </source>
</evidence>
<protein>
    <submittedName>
        <fullName evidence="3">Flavodoxin</fullName>
    </submittedName>
</protein>
<keyword evidence="4" id="KW-1185">Reference proteome</keyword>
<gene>
    <name evidence="3" type="ORF">SAMN05444920_13355</name>
</gene>
<evidence type="ECO:0000313" key="3">
    <source>
        <dbReference type="EMBL" id="SEH03151.1"/>
    </source>
</evidence>
<dbReference type="Pfam" id="PF12682">
    <property type="entry name" value="Flavodoxin_4"/>
    <property type="match status" value="1"/>
</dbReference>
<dbReference type="InterPro" id="IPR008254">
    <property type="entry name" value="Flavodoxin/NO_synth"/>
</dbReference>
<dbReference type="Proteomes" id="UP000236732">
    <property type="component" value="Unassembled WGS sequence"/>
</dbReference>
<dbReference type="RefSeq" id="WP_103964151.1">
    <property type="nucleotide sequence ID" value="NZ_FNVT01000033.1"/>
</dbReference>
<name>A0A1H6F1B4_9ACTN</name>
<dbReference type="GO" id="GO:0010181">
    <property type="term" value="F:FMN binding"/>
    <property type="evidence" value="ECO:0007669"/>
    <property type="project" value="InterPro"/>
</dbReference>
<keyword evidence="1" id="KW-0812">Transmembrane</keyword>
<accession>A0A1H6F1B4</accession>
<dbReference type="OrthoDB" id="9806505at2"/>
<feature type="domain" description="Flavodoxin-like" evidence="2">
    <location>
        <begin position="82"/>
        <end position="213"/>
    </location>
</feature>
<evidence type="ECO:0000259" key="2">
    <source>
        <dbReference type="Pfam" id="PF12682"/>
    </source>
</evidence>
<dbReference type="PROSITE" id="PS51318">
    <property type="entry name" value="TAT"/>
    <property type="match status" value="1"/>
</dbReference>
<dbReference type="InterPro" id="IPR029039">
    <property type="entry name" value="Flavoprotein-like_sf"/>
</dbReference>
<dbReference type="EMBL" id="FNVT01000033">
    <property type="protein sequence ID" value="SEH03151.1"/>
    <property type="molecule type" value="Genomic_DNA"/>
</dbReference>
<keyword evidence="1" id="KW-0472">Membrane</keyword>
<keyword evidence="1" id="KW-1133">Transmembrane helix</keyword>
<dbReference type="PANTHER" id="PTHR39201">
    <property type="entry name" value="EXPORTED PROTEIN-RELATED"/>
    <property type="match status" value="1"/>
</dbReference>
<dbReference type="SUPFAM" id="SSF52218">
    <property type="entry name" value="Flavoproteins"/>
    <property type="match status" value="1"/>
</dbReference>
<reference evidence="3 4" key="1">
    <citation type="submission" date="2016-10" db="EMBL/GenBank/DDBJ databases">
        <authorList>
            <person name="de Groot N.N."/>
        </authorList>
    </citation>
    <scope>NUCLEOTIDE SEQUENCE [LARGE SCALE GENOMIC DNA]</scope>
    <source>
        <strain evidence="3 4">CGMCC 4.7037</strain>
    </source>
</reference>
<organism evidence="3 4">
    <name type="scientific">Nonomuraea solani</name>
    <dbReference type="NCBI Taxonomy" id="1144553"/>
    <lineage>
        <taxon>Bacteria</taxon>
        <taxon>Bacillati</taxon>
        <taxon>Actinomycetota</taxon>
        <taxon>Actinomycetes</taxon>
        <taxon>Streptosporangiales</taxon>
        <taxon>Streptosporangiaceae</taxon>
        <taxon>Nonomuraea</taxon>
    </lineage>
</organism>
<proteinExistence type="predicted"/>
<dbReference type="Gene3D" id="3.40.50.360">
    <property type="match status" value="1"/>
</dbReference>
<dbReference type="AlphaFoldDB" id="A0A1H6F1B4"/>
<dbReference type="InterPro" id="IPR006311">
    <property type="entry name" value="TAT_signal"/>
</dbReference>
<dbReference type="PANTHER" id="PTHR39201:SF1">
    <property type="entry name" value="FLAVODOXIN-LIKE DOMAIN-CONTAINING PROTEIN"/>
    <property type="match status" value="1"/>
</dbReference>